<feature type="transmembrane region" description="Helical" evidence="6">
    <location>
        <begin position="28"/>
        <end position="54"/>
    </location>
</feature>
<evidence type="ECO:0000313" key="7">
    <source>
        <dbReference type="EMBL" id="SDI32781.1"/>
    </source>
</evidence>
<accession>A0A1G8JNX7</accession>
<comment type="similarity">
    <text evidence="2">Belongs to the TMEM19 family.</text>
</comment>
<keyword evidence="4 6" id="KW-1133">Transmembrane helix</keyword>
<dbReference type="GO" id="GO:0016020">
    <property type="term" value="C:membrane"/>
    <property type="evidence" value="ECO:0007669"/>
    <property type="project" value="UniProtKB-SubCell"/>
</dbReference>
<keyword evidence="8" id="KW-1185">Reference proteome</keyword>
<comment type="subcellular location">
    <subcellularLocation>
        <location evidence="1">Membrane</location>
        <topology evidence="1">Multi-pass membrane protein</topology>
    </subcellularLocation>
</comment>
<feature type="transmembrane region" description="Helical" evidence="6">
    <location>
        <begin position="75"/>
        <end position="95"/>
    </location>
</feature>
<dbReference type="Proteomes" id="UP000198853">
    <property type="component" value="Unassembled WGS sequence"/>
</dbReference>
<evidence type="ECO:0000256" key="1">
    <source>
        <dbReference type="ARBA" id="ARBA00004141"/>
    </source>
</evidence>
<protein>
    <submittedName>
        <fullName evidence="7">TIGR00297 family protein</fullName>
    </submittedName>
</protein>
<dbReference type="AlphaFoldDB" id="A0A1G8JNX7"/>
<dbReference type="OrthoDB" id="9808500at2"/>
<gene>
    <name evidence="7" type="ORF">SAMN04488123_101319</name>
</gene>
<dbReference type="InterPro" id="IPR002794">
    <property type="entry name" value="DUF92_TMEM19"/>
</dbReference>
<dbReference type="PANTHER" id="PTHR13353:SF5">
    <property type="entry name" value="TRANSMEMBRANE PROTEIN 19"/>
    <property type="match status" value="1"/>
</dbReference>
<evidence type="ECO:0000256" key="6">
    <source>
        <dbReference type="SAM" id="Phobius"/>
    </source>
</evidence>
<feature type="transmembrane region" description="Helical" evidence="6">
    <location>
        <begin position="140"/>
        <end position="169"/>
    </location>
</feature>
<name>A0A1G8JNX7_9BACI</name>
<dbReference type="PANTHER" id="PTHR13353">
    <property type="entry name" value="TRANSMEMBRANE PROTEIN 19"/>
    <property type="match status" value="1"/>
</dbReference>
<reference evidence="7 8" key="1">
    <citation type="submission" date="2016-10" db="EMBL/GenBank/DDBJ databases">
        <authorList>
            <person name="de Groot N.N."/>
        </authorList>
    </citation>
    <scope>NUCLEOTIDE SEQUENCE [LARGE SCALE GENOMIC DNA]</scope>
    <source>
        <strain evidence="7 8">DSM 21771</strain>
    </source>
</reference>
<keyword evidence="5 6" id="KW-0472">Membrane</keyword>
<dbReference type="RefSeq" id="WP_090395782.1">
    <property type="nucleotide sequence ID" value="NZ_FNEN01000001.1"/>
</dbReference>
<feature type="transmembrane region" description="Helical" evidence="6">
    <location>
        <begin position="232"/>
        <end position="252"/>
    </location>
</feature>
<proteinExistence type="inferred from homology"/>
<evidence type="ECO:0000313" key="8">
    <source>
        <dbReference type="Proteomes" id="UP000198853"/>
    </source>
</evidence>
<feature type="transmembrane region" description="Helical" evidence="6">
    <location>
        <begin position="175"/>
        <end position="197"/>
    </location>
</feature>
<keyword evidence="3 6" id="KW-0812">Transmembrane</keyword>
<dbReference type="Pfam" id="PF01940">
    <property type="entry name" value="DUF92"/>
    <property type="match status" value="1"/>
</dbReference>
<organism evidence="7 8">
    <name type="scientific">Natribacillus halophilus</name>
    <dbReference type="NCBI Taxonomy" id="549003"/>
    <lineage>
        <taxon>Bacteria</taxon>
        <taxon>Bacillati</taxon>
        <taxon>Bacillota</taxon>
        <taxon>Bacilli</taxon>
        <taxon>Bacillales</taxon>
        <taxon>Bacillaceae</taxon>
        <taxon>Natribacillus</taxon>
    </lineage>
</organism>
<sequence>MLALLILTVAILAFLAYRFQALTLGGALMAFLVGAGIAIPFSFEGLLVLATFFISSTLLGRLPARTFKREKEKRTASQVFANGGVAALIALLSLPFADEELFKVLFIGALAAANSDTWATEGGKRWGGKPYHIRMNARATVGRSGSMTFVGTVFSVLGSGLVAILGSLLLLDGQWALLITIAGFLGAMADTLIGAFLQEERQCVRCQALIEEKRHCGQPTRKVRGISGLDNNMVNTACTGMGAFVAMMIFLLV</sequence>
<dbReference type="EMBL" id="FNEN01000001">
    <property type="protein sequence ID" value="SDI32781.1"/>
    <property type="molecule type" value="Genomic_DNA"/>
</dbReference>
<evidence type="ECO:0000256" key="4">
    <source>
        <dbReference type="ARBA" id="ARBA00022989"/>
    </source>
</evidence>
<evidence type="ECO:0000256" key="3">
    <source>
        <dbReference type="ARBA" id="ARBA00022692"/>
    </source>
</evidence>
<evidence type="ECO:0000256" key="5">
    <source>
        <dbReference type="ARBA" id="ARBA00023136"/>
    </source>
</evidence>
<evidence type="ECO:0000256" key="2">
    <source>
        <dbReference type="ARBA" id="ARBA00009012"/>
    </source>
</evidence>